<dbReference type="SUPFAM" id="SSF57850">
    <property type="entry name" value="RING/U-box"/>
    <property type="match status" value="1"/>
</dbReference>
<dbReference type="SMART" id="SM00184">
    <property type="entry name" value="RING"/>
    <property type="match status" value="1"/>
</dbReference>
<proteinExistence type="predicted"/>
<feature type="domain" description="RING-type" evidence="1">
    <location>
        <begin position="116"/>
        <end position="148"/>
    </location>
</feature>
<dbReference type="Gene3D" id="3.30.40.10">
    <property type="entry name" value="Zinc/RING finger domain, C3HC4 (zinc finger)"/>
    <property type="match status" value="1"/>
</dbReference>
<dbReference type="InterPro" id="IPR013083">
    <property type="entry name" value="Znf_RING/FYVE/PHD"/>
</dbReference>
<dbReference type="EMBL" id="MN740042">
    <property type="protein sequence ID" value="QHT85520.1"/>
    <property type="molecule type" value="Genomic_DNA"/>
</dbReference>
<sequence>MSLAIALMREHAFEINLVIDELEVRFKVEYKVELMCKKFYFKLISEDTDERLYGYEYIFDEENTDMWNMEECIQKTHAHLGALVYSKKRGEFIVPGELDEVAYRTFKKYTKKKERCCICLEKAIKKTSCGHVCCHKCLAKVSICPVCRMDFNG</sequence>
<evidence type="ECO:0000259" key="1">
    <source>
        <dbReference type="PROSITE" id="PS50089"/>
    </source>
</evidence>
<organism evidence="2">
    <name type="scientific">viral metagenome</name>
    <dbReference type="NCBI Taxonomy" id="1070528"/>
    <lineage>
        <taxon>unclassified sequences</taxon>
        <taxon>metagenomes</taxon>
        <taxon>organismal metagenomes</taxon>
    </lineage>
</organism>
<protein>
    <recommendedName>
        <fullName evidence="1">RING-type domain-containing protein</fullName>
    </recommendedName>
</protein>
<dbReference type="PROSITE" id="PS50089">
    <property type="entry name" value="ZF_RING_2"/>
    <property type="match status" value="1"/>
</dbReference>
<dbReference type="AlphaFoldDB" id="A0A6C0HYQ0"/>
<evidence type="ECO:0000313" key="2">
    <source>
        <dbReference type="EMBL" id="QHT85520.1"/>
    </source>
</evidence>
<reference evidence="2" key="1">
    <citation type="journal article" date="2020" name="Nature">
        <title>Giant virus diversity and host interactions through global metagenomics.</title>
        <authorList>
            <person name="Schulz F."/>
            <person name="Roux S."/>
            <person name="Paez-Espino D."/>
            <person name="Jungbluth S."/>
            <person name="Walsh D.A."/>
            <person name="Denef V.J."/>
            <person name="McMahon K.D."/>
            <person name="Konstantinidis K.T."/>
            <person name="Eloe-Fadrosh E.A."/>
            <person name="Kyrpides N.C."/>
            <person name="Woyke T."/>
        </authorList>
    </citation>
    <scope>NUCLEOTIDE SEQUENCE</scope>
    <source>
        <strain evidence="2">GVMAG-M-3300023184-17</strain>
    </source>
</reference>
<accession>A0A6C0HYQ0</accession>
<dbReference type="InterPro" id="IPR001841">
    <property type="entry name" value="Znf_RING"/>
</dbReference>
<name>A0A6C0HYQ0_9ZZZZ</name>